<dbReference type="Proteomes" id="UP000246702">
    <property type="component" value="Unassembled WGS sequence"/>
</dbReference>
<dbReference type="RefSeq" id="XP_025470714.1">
    <property type="nucleotide sequence ID" value="XM_025615473.1"/>
</dbReference>
<evidence type="ECO:0000313" key="2">
    <source>
        <dbReference type="EMBL" id="PWY93953.1"/>
    </source>
</evidence>
<name>A0A317X5U7_9EURO</name>
<dbReference type="GeneID" id="37117616"/>
<gene>
    <name evidence="2" type="ORF">BO94DRAFT_582369</name>
</gene>
<dbReference type="AlphaFoldDB" id="A0A317X5U7"/>
<comment type="caution">
    <text evidence="2">The sequence shown here is derived from an EMBL/GenBank/DDBJ whole genome shotgun (WGS) entry which is preliminary data.</text>
</comment>
<dbReference type="EMBL" id="MSFK01000005">
    <property type="protein sequence ID" value="PWY93953.1"/>
    <property type="molecule type" value="Genomic_DNA"/>
</dbReference>
<protein>
    <submittedName>
        <fullName evidence="2">Uncharacterized protein</fullName>
    </submittedName>
</protein>
<accession>A0A317X5U7</accession>
<keyword evidence="3" id="KW-1185">Reference proteome</keyword>
<evidence type="ECO:0000256" key="1">
    <source>
        <dbReference type="SAM" id="MobiDB-lite"/>
    </source>
</evidence>
<feature type="compositionally biased region" description="Basic residues" evidence="1">
    <location>
        <begin position="111"/>
        <end position="120"/>
    </location>
</feature>
<proteinExistence type="predicted"/>
<feature type="compositionally biased region" description="Polar residues" evidence="1">
    <location>
        <begin position="130"/>
        <end position="142"/>
    </location>
</feature>
<reference evidence="2 3" key="1">
    <citation type="submission" date="2016-12" db="EMBL/GenBank/DDBJ databases">
        <title>The genomes of Aspergillus section Nigri reveals drivers in fungal speciation.</title>
        <authorList>
            <consortium name="DOE Joint Genome Institute"/>
            <person name="Vesth T.C."/>
            <person name="Nybo J."/>
            <person name="Theobald S."/>
            <person name="Brandl J."/>
            <person name="Frisvad J.C."/>
            <person name="Nielsen K.F."/>
            <person name="Lyhne E.K."/>
            <person name="Kogle M.E."/>
            <person name="Kuo A."/>
            <person name="Riley R."/>
            <person name="Clum A."/>
            <person name="Nolan M."/>
            <person name="Lipzen A."/>
            <person name="Salamov A."/>
            <person name="Henrissat B."/>
            <person name="Wiebenga A."/>
            <person name="De Vries R.P."/>
            <person name="Grigoriev I.V."/>
            <person name="Mortensen U.H."/>
            <person name="Andersen M.R."/>
            <person name="Baker S.E."/>
        </authorList>
    </citation>
    <scope>NUCLEOTIDE SEQUENCE [LARGE SCALE GENOMIC DNA]</scope>
    <source>
        <strain evidence="2 3">CBS 115572</strain>
    </source>
</reference>
<feature type="compositionally biased region" description="Basic residues" evidence="1">
    <location>
        <begin position="149"/>
        <end position="159"/>
    </location>
</feature>
<dbReference type="STRING" id="1450535.A0A317X5U7"/>
<feature type="compositionally biased region" description="Acidic residues" evidence="1">
    <location>
        <begin position="78"/>
        <end position="94"/>
    </location>
</feature>
<sequence>MVRMYLPGVKEGEVGNVGLYVPQKGFWEQWFGFGSGKEDVPRVLGIDAEKKDESVGKEGNGEDKTKEQSEQQRGMPAEEYELSGEEYIYEEADDLDRASTVASAGETDPRRHSHRRRSGRHSAASQSGSYTGSDFFSVYSWTSSQSSHGSRRRRRRRHASQNGSST</sequence>
<feature type="region of interest" description="Disordered" evidence="1">
    <location>
        <begin position="44"/>
        <end position="166"/>
    </location>
</feature>
<evidence type="ECO:0000313" key="3">
    <source>
        <dbReference type="Proteomes" id="UP000246702"/>
    </source>
</evidence>
<feature type="compositionally biased region" description="Basic and acidic residues" evidence="1">
    <location>
        <begin position="44"/>
        <end position="70"/>
    </location>
</feature>
<dbReference type="OrthoDB" id="3852249at2759"/>
<organism evidence="2 3">
    <name type="scientific">Aspergillus sclerotioniger CBS 115572</name>
    <dbReference type="NCBI Taxonomy" id="1450535"/>
    <lineage>
        <taxon>Eukaryota</taxon>
        <taxon>Fungi</taxon>
        <taxon>Dikarya</taxon>
        <taxon>Ascomycota</taxon>
        <taxon>Pezizomycotina</taxon>
        <taxon>Eurotiomycetes</taxon>
        <taxon>Eurotiomycetidae</taxon>
        <taxon>Eurotiales</taxon>
        <taxon>Aspergillaceae</taxon>
        <taxon>Aspergillus</taxon>
        <taxon>Aspergillus subgen. Circumdati</taxon>
    </lineage>
</organism>